<dbReference type="Pfam" id="PF04083">
    <property type="entry name" value="Abhydro_lipase"/>
    <property type="match status" value="1"/>
</dbReference>
<accession>A0A7R9B439</accession>
<gene>
    <name evidence="3" type="ORF">TSIB3V08_LOCUS10000</name>
</gene>
<feature type="domain" description="Partial AB-hydrolase lipase" evidence="2">
    <location>
        <begin position="83"/>
        <end position="141"/>
    </location>
</feature>
<dbReference type="PANTHER" id="PTHR11005">
    <property type="entry name" value="LYSOSOMAL ACID LIPASE-RELATED"/>
    <property type="match status" value="1"/>
</dbReference>
<keyword evidence="1" id="KW-0732">Signal</keyword>
<feature type="chain" id="PRO_5030522641" description="Partial AB-hydrolase lipase domain-containing protein" evidence="1">
    <location>
        <begin position="17"/>
        <end position="198"/>
    </location>
</feature>
<evidence type="ECO:0000259" key="2">
    <source>
        <dbReference type="Pfam" id="PF04083"/>
    </source>
</evidence>
<dbReference type="InterPro" id="IPR006693">
    <property type="entry name" value="AB_hydrolase_lipase"/>
</dbReference>
<name>A0A7R9B439_TIMSH</name>
<dbReference type="AlphaFoldDB" id="A0A7R9B439"/>
<dbReference type="InterPro" id="IPR029058">
    <property type="entry name" value="AB_hydrolase_fold"/>
</dbReference>
<proteinExistence type="predicted"/>
<evidence type="ECO:0000256" key="1">
    <source>
        <dbReference type="SAM" id="SignalP"/>
    </source>
</evidence>
<sequence length="198" mass="22431">MYFVLILIVLFNVSISINSLSMESMIMNLWALFPTNTTQTPIKNSDVNHHNKETYMTTIILPKKPEEYQTDIFVHFPKHKRVELVRKSGYPCEEHLVVTEDGYILTVHRIPIGRVPSNQINLRPPVLLVHGILSTSDCWMLTPPDKTLRGTSAPAAEEEIGGLDVYVMSLTASMPKESRLMYSTNIQVLQTRCSSQAD</sequence>
<organism evidence="3">
    <name type="scientific">Timema shepardi</name>
    <name type="common">Walking stick</name>
    <dbReference type="NCBI Taxonomy" id="629360"/>
    <lineage>
        <taxon>Eukaryota</taxon>
        <taxon>Metazoa</taxon>
        <taxon>Ecdysozoa</taxon>
        <taxon>Arthropoda</taxon>
        <taxon>Hexapoda</taxon>
        <taxon>Insecta</taxon>
        <taxon>Pterygota</taxon>
        <taxon>Neoptera</taxon>
        <taxon>Polyneoptera</taxon>
        <taxon>Phasmatodea</taxon>
        <taxon>Timematodea</taxon>
        <taxon>Timematoidea</taxon>
        <taxon>Timematidae</taxon>
        <taxon>Timema</taxon>
    </lineage>
</organism>
<dbReference type="EMBL" id="OC006187">
    <property type="protein sequence ID" value="CAD7265971.1"/>
    <property type="molecule type" value="Genomic_DNA"/>
</dbReference>
<dbReference type="SUPFAM" id="SSF53474">
    <property type="entry name" value="alpha/beta-Hydrolases"/>
    <property type="match status" value="1"/>
</dbReference>
<protein>
    <recommendedName>
        <fullName evidence="2">Partial AB-hydrolase lipase domain-containing protein</fullName>
    </recommendedName>
</protein>
<dbReference type="GO" id="GO:0006629">
    <property type="term" value="P:lipid metabolic process"/>
    <property type="evidence" value="ECO:0007669"/>
    <property type="project" value="InterPro"/>
</dbReference>
<dbReference type="Gene3D" id="3.40.50.1820">
    <property type="entry name" value="alpha/beta hydrolase"/>
    <property type="match status" value="1"/>
</dbReference>
<feature type="signal peptide" evidence="1">
    <location>
        <begin position="1"/>
        <end position="16"/>
    </location>
</feature>
<reference evidence="3" key="1">
    <citation type="submission" date="2020-11" db="EMBL/GenBank/DDBJ databases">
        <authorList>
            <person name="Tran Van P."/>
        </authorList>
    </citation>
    <scope>NUCLEOTIDE SEQUENCE</scope>
</reference>
<evidence type="ECO:0000313" key="3">
    <source>
        <dbReference type="EMBL" id="CAD7265971.1"/>
    </source>
</evidence>